<evidence type="ECO:0000313" key="4">
    <source>
        <dbReference type="EMBL" id="MBO0654492.1"/>
    </source>
</evidence>
<name>A0A939JR73_9ACTN</name>
<feature type="coiled-coil region" evidence="1">
    <location>
        <begin position="1109"/>
        <end position="1136"/>
    </location>
</feature>
<comment type="caution">
    <text evidence="4">The sequence shown here is derived from an EMBL/GenBank/DDBJ whole genome shotgun (WGS) entry which is preliminary data.</text>
</comment>
<dbReference type="EMBL" id="JAFMOF010000002">
    <property type="protein sequence ID" value="MBO0654492.1"/>
    <property type="molecule type" value="Genomic_DNA"/>
</dbReference>
<evidence type="ECO:0000313" key="5">
    <source>
        <dbReference type="Proteomes" id="UP000664781"/>
    </source>
</evidence>
<feature type="domain" description="eCIS core" evidence="3">
    <location>
        <begin position="65"/>
        <end position="136"/>
    </location>
</feature>
<sequence>MSGPAKRTTNRPGNAAAPHTSLAPRRNRLAPERGASLAQDRRRPRARAHPRIVDADSTRADRTAHLLARLAGQLGFRISEAKIVVDEEAARRTAPRGARGLMADGVIWLHPDRYDPATAAGRALLAHEAAHLAQRGARRHLAPVATLTDAEAEAARAAVDFAEGRELTAASAALPDGAAAADTGAQVLDTYAREITVIRAQLRGGWLTGIDDADVSYVLLVLDQYPFATATAIARAVGTPYLARLPQHLIEGHRRRHQQSVTAWYGAMTADDKHRLDRHLFDGMNLDQAPPAERATIVEVLRELPGSTFAELLQGPARTQVLEIMQAPALDEAQGERRRKARAAEEPERLEGRPGPGGDERLRQIASGVRDRMRGSGRQAVHAALDLLSALLPGPADGERAPTDRPSAPGLSEVVEQLEPGGIVDRLIEGLPERERSEGDPYGAVLLEVIRHRPVAANLARLRELLSYGFFHGLFGLGGISGGEAWLAYQIVRRLPPADQERWRRLDNGLWFRRLEDHVPEERRGAYEGVVVERDPDGRLADVASRISGALADDAGRAAWDGVLAATREGIDEARAPGLLVRINGAGERIPEARRDEVRRAVVLRLDQLGLLSRILVALPDRFLFDIDNLTLVRRIAALRDPEHIRRQVHDLIGRNFWHQLPIIGGFLSPWSVSAHEAFIAFQLVRLLPETDRRELEASGHWGAMADAMTVEMRQASGVHLFADKHGQERDRIQERLRDDRLWTGSRAAELRTLVRLAIELGLRRFVFDRSRETRAFEKPELLPMVEAFTLYADPRRTHYEAERLPLDEAPQDLGGVIRRVGGWLWVKLRALSALGRSLRAGEHGVGVKELDLGAVQELLGGSLGPAVLAGPQEKTGGPGPTAVGATVPTAGAGNQLTLLYDPPTGVLTFSLPRLEVASVNQLSSGIALRSNRIVLSGLSGAATFPPSRGDRPNAVRLTLSQAEITDLLVTGDDLLVGIASTVARTLGLHLSETGVDEPVPQSPGSDYALPIPVLAPLVATIIDLVQTVRSAKQEARSAFSLRGLQVTLGSVEFTGIAYGSGITAHSARIDDVLLGVGLNRPAYLRSLQEVLRRRLARAVERGADAATRGALERRIAQTQAELESLKGRESRLAELRRRYVRDPGAVTEAERREAAALEREMTGGAVLDVGRVALEGLDGDVQAKDIKLTGVTGEVSAPVFGPDTAPLSSVFVTDPERIAEFRRRAGRTPPTGTVAPAVLPLRAEESVTTGFFQRGDIPSAASLRKQLDSLPPGTPEERRKLLRALVAQVEAYEELQRQAREHALSPGDRKKLDDARDELQRLFGFRAARVRAQGVGADLVIGPALTRVERGEIVAESFTATDVAYGGFFTAKEITGGGVGAAWTDRPGDRVGGPERQNLTFHADRLKASGAVVDWAGNRADEVGVSGLAGELQVVRATPGGPAVTLRIPNLTVASATVSGLDYRNNAVWLHSTGTTRITGVALTAELHRTAGTDGPGWIVRVPHLRLDRVSADRLLLERNAPGTPFRAEITSGSLLNIDVQDYVFRLGTAQADDRLPRRFEIGGLDQLRFDVALGALGGGSGVLSSVTATGRPQLTGTLVVRAGSDAEQGGEQIDLAGLQLTQGVLSTKSGRVQIKRLTVGASVHHSGDVWTVRELKVPELRVEKLRWRTADAAEITSQGPAALTGLYAVGSLTAPPGQPVRVHVDHLGVAAVTAEHLRYQQGSLILELGRPDAPRRTGHPPLEIRDIRLLDLDWTSTRGIGKGTLDVGSAAVEFHGQVTDHLRFGATVEATTIHADFTSGGHVVLRARGTADADVAWEEPGPPGAPTPKQEAQAHVRIAGLDTGVVAIGPDGIEFGPGTEPGLQIADITVDRIHYASPGLRIDSIGGGRGVVLRRPHAKFRVELRNAAERKAAGRDASPIRRILLRELGIDVIEIDGLKVTLPTLLPPDPAGAGRPVELWLAPGETGLLRGTSLVLPPEGAAIVAPTAPGGGWTIPELHLQVTGDTGPGAAGGTSDALLLPKLRARIAGILPDATARVAVERIDVDHLSGGGVVVDLRHPSITALEAVFPRTPQHRLRLVGLGPGQPPEAGGVRADRARFDSRTNQVTITELGLKGLSYKNADAGLEVTVDSARVPGEIRDDLRTGSKDPVRELIVDGASFRLDLSQQPAGPPAAKPWTELLTRLGPYRQVFDSLQATIQLTIHQTATGWFRTDTSVNLNITDGRLDYSEIQQQIIGGYQALVHFDLPLGKSELDLSLSIPTPDGMQDLPVAVWHLDRDELRQADTARQIRLWRLLDPEGELRTRLEAPSKPGAAPSPVELRDIVLDLAARSGRPIPIDLAEASRGKITGKVILAPDALSSLRLTGALPGGLVQDQAGLAQAKIETTEVHLPGGPEVRSGEIVITGLRDLNVTLSPSWEPRLLSGRIDRAVARGITWRRP</sequence>
<feature type="compositionally biased region" description="Basic and acidic residues" evidence="2">
    <location>
        <begin position="342"/>
        <end position="361"/>
    </location>
</feature>
<evidence type="ECO:0000256" key="2">
    <source>
        <dbReference type="SAM" id="MobiDB-lite"/>
    </source>
</evidence>
<keyword evidence="1" id="KW-0175">Coiled coil</keyword>
<keyword evidence="5" id="KW-1185">Reference proteome</keyword>
<protein>
    <submittedName>
        <fullName evidence="4">DUF4157 domain-containing protein</fullName>
    </submittedName>
</protein>
<evidence type="ECO:0000259" key="3">
    <source>
        <dbReference type="Pfam" id="PF13699"/>
    </source>
</evidence>
<dbReference type="RefSeq" id="WP_207247640.1">
    <property type="nucleotide sequence ID" value="NZ_JAFMOF010000002.1"/>
</dbReference>
<feature type="region of interest" description="Disordered" evidence="2">
    <location>
        <begin position="1"/>
        <end position="51"/>
    </location>
</feature>
<reference evidence="4" key="1">
    <citation type="submission" date="2021-03" db="EMBL/GenBank/DDBJ databases">
        <title>Streptomyces strains.</title>
        <authorList>
            <person name="Lund M.B."/>
            <person name="Toerring T."/>
        </authorList>
    </citation>
    <scope>NUCLEOTIDE SEQUENCE</scope>
    <source>
        <strain evidence="4">JCM 4242</strain>
    </source>
</reference>
<dbReference type="InterPro" id="IPR025295">
    <property type="entry name" value="eCIS_core_dom"/>
</dbReference>
<proteinExistence type="predicted"/>
<dbReference type="Proteomes" id="UP000664781">
    <property type="component" value="Unassembled WGS sequence"/>
</dbReference>
<accession>A0A939JR73</accession>
<evidence type="ECO:0000256" key="1">
    <source>
        <dbReference type="SAM" id="Coils"/>
    </source>
</evidence>
<feature type="region of interest" description="Disordered" evidence="2">
    <location>
        <begin position="328"/>
        <end position="361"/>
    </location>
</feature>
<organism evidence="4 5">
    <name type="scientific">Streptomyces triculaminicus</name>
    <dbReference type="NCBI Taxonomy" id="2816232"/>
    <lineage>
        <taxon>Bacteria</taxon>
        <taxon>Bacillati</taxon>
        <taxon>Actinomycetota</taxon>
        <taxon>Actinomycetes</taxon>
        <taxon>Kitasatosporales</taxon>
        <taxon>Streptomycetaceae</taxon>
        <taxon>Streptomyces</taxon>
    </lineage>
</organism>
<gene>
    <name evidence="4" type="ORF">J1792_17395</name>
</gene>
<dbReference type="Pfam" id="PF13699">
    <property type="entry name" value="eCIS_core"/>
    <property type="match status" value="1"/>
</dbReference>